<evidence type="ECO:0000256" key="4">
    <source>
        <dbReference type="PROSITE-ProRule" id="PRU00433"/>
    </source>
</evidence>
<dbReference type="Gene3D" id="1.10.760.10">
    <property type="entry name" value="Cytochrome c-like domain"/>
    <property type="match status" value="1"/>
</dbReference>
<dbReference type="OrthoDB" id="9811395at2"/>
<evidence type="ECO:0000256" key="3">
    <source>
        <dbReference type="ARBA" id="ARBA00023004"/>
    </source>
</evidence>
<name>A0A2U1JTQ8_9FLAO</name>
<keyword evidence="2 4" id="KW-0479">Metal-binding</keyword>
<dbReference type="InterPro" id="IPR036909">
    <property type="entry name" value="Cyt_c-like_dom_sf"/>
</dbReference>
<evidence type="ECO:0000313" key="6">
    <source>
        <dbReference type="EMBL" id="PWA08561.1"/>
    </source>
</evidence>
<organism evidence="6 7">
    <name type="scientific">Flavobacterium laiguense</name>
    <dbReference type="NCBI Taxonomy" id="2169409"/>
    <lineage>
        <taxon>Bacteria</taxon>
        <taxon>Pseudomonadati</taxon>
        <taxon>Bacteroidota</taxon>
        <taxon>Flavobacteriia</taxon>
        <taxon>Flavobacteriales</taxon>
        <taxon>Flavobacteriaceae</taxon>
        <taxon>Flavobacterium</taxon>
    </lineage>
</organism>
<proteinExistence type="predicted"/>
<comment type="caution">
    <text evidence="6">The sequence shown here is derived from an EMBL/GenBank/DDBJ whole genome shotgun (WGS) entry which is preliminary data.</text>
</comment>
<feature type="domain" description="Cytochrome c" evidence="5">
    <location>
        <begin position="48"/>
        <end position="136"/>
    </location>
</feature>
<sequence length="153" mass="16636">MSMSENWSQTPMMICELHMTKKNNKIQHMKKFIFTIAILGFAIQGYSQNAAKGKGVYDKVCVACHQPTGQGIPGAFPPLAKSDYLNADVNRAIKGVVKGLTGPITVNGKKFNSAMPAQALSDQQIADALTYVYASWGNSKKVITPAMVKAQRK</sequence>
<gene>
    <name evidence="6" type="ORF">DB891_11140</name>
</gene>
<dbReference type="EMBL" id="QCZH01000012">
    <property type="protein sequence ID" value="PWA08561.1"/>
    <property type="molecule type" value="Genomic_DNA"/>
</dbReference>
<dbReference type="GO" id="GO:0009055">
    <property type="term" value="F:electron transfer activity"/>
    <property type="evidence" value="ECO:0007669"/>
    <property type="project" value="InterPro"/>
</dbReference>
<evidence type="ECO:0000313" key="7">
    <source>
        <dbReference type="Proteomes" id="UP000245618"/>
    </source>
</evidence>
<dbReference type="Pfam" id="PF00034">
    <property type="entry name" value="Cytochrom_C"/>
    <property type="match status" value="1"/>
</dbReference>
<keyword evidence="1 4" id="KW-0349">Heme</keyword>
<dbReference type="PANTHER" id="PTHR35008:SF8">
    <property type="entry name" value="ALCOHOL DEHYDROGENASE CYTOCHROME C SUBUNIT"/>
    <property type="match status" value="1"/>
</dbReference>
<dbReference type="PROSITE" id="PS51007">
    <property type="entry name" value="CYTC"/>
    <property type="match status" value="1"/>
</dbReference>
<dbReference type="PANTHER" id="PTHR35008">
    <property type="entry name" value="BLL4482 PROTEIN-RELATED"/>
    <property type="match status" value="1"/>
</dbReference>
<dbReference type="GO" id="GO:0046872">
    <property type="term" value="F:metal ion binding"/>
    <property type="evidence" value="ECO:0007669"/>
    <property type="project" value="UniProtKB-KW"/>
</dbReference>
<dbReference type="InterPro" id="IPR009056">
    <property type="entry name" value="Cyt_c-like_dom"/>
</dbReference>
<evidence type="ECO:0000256" key="2">
    <source>
        <dbReference type="ARBA" id="ARBA00022723"/>
    </source>
</evidence>
<dbReference type="Proteomes" id="UP000245618">
    <property type="component" value="Unassembled WGS sequence"/>
</dbReference>
<evidence type="ECO:0000256" key="1">
    <source>
        <dbReference type="ARBA" id="ARBA00022617"/>
    </source>
</evidence>
<dbReference type="SUPFAM" id="SSF46626">
    <property type="entry name" value="Cytochrome c"/>
    <property type="match status" value="1"/>
</dbReference>
<dbReference type="AlphaFoldDB" id="A0A2U1JTQ8"/>
<protein>
    <recommendedName>
        <fullName evidence="5">Cytochrome c domain-containing protein</fullName>
    </recommendedName>
</protein>
<keyword evidence="7" id="KW-1185">Reference proteome</keyword>
<reference evidence="6 7" key="1">
    <citation type="submission" date="2018-04" db="EMBL/GenBank/DDBJ databases">
        <title>Flavobacterium sp. nov., isolated from glacier ice.</title>
        <authorList>
            <person name="Liu Q."/>
            <person name="Xin Y.-H."/>
        </authorList>
    </citation>
    <scope>NUCLEOTIDE SEQUENCE [LARGE SCALE GENOMIC DNA]</scope>
    <source>
        <strain evidence="6 7">LB2P30</strain>
    </source>
</reference>
<dbReference type="InterPro" id="IPR051459">
    <property type="entry name" value="Cytochrome_c-type_DH"/>
</dbReference>
<keyword evidence="3 4" id="KW-0408">Iron</keyword>
<accession>A0A2U1JTQ8</accession>
<dbReference type="GO" id="GO:0020037">
    <property type="term" value="F:heme binding"/>
    <property type="evidence" value="ECO:0007669"/>
    <property type="project" value="InterPro"/>
</dbReference>
<evidence type="ECO:0000259" key="5">
    <source>
        <dbReference type="PROSITE" id="PS51007"/>
    </source>
</evidence>